<comment type="subunit">
    <text evidence="11">Interacts with BST2 (via cytoplasmic domain). Interacts (probably via PDZ-binding motif) with SHANK3 (via PDZ domain); the interaction takes place in dendritic spines and promotes GRIA1 exocytosis.</text>
</comment>
<dbReference type="Proteomes" id="UP001153269">
    <property type="component" value="Unassembled WGS sequence"/>
</dbReference>
<feature type="compositionally biased region" description="Basic and acidic residues" evidence="15">
    <location>
        <begin position="587"/>
        <end position="597"/>
    </location>
</feature>
<keyword evidence="5" id="KW-0597">Phosphoprotein</keyword>
<feature type="compositionally biased region" description="Low complexity" evidence="15">
    <location>
        <begin position="628"/>
        <end position="643"/>
    </location>
</feature>
<dbReference type="GO" id="GO:0098886">
    <property type="term" value="P:modification of dendritic spine"/>
    <property type="evidence" value="ECO:0007669"/>
    <property type="project" value="TreeGrafter"/>
</dbReference>
<dbReference type="EMBL" id="CADEAL010001646">
    <property type="protein sequence ID" value="CAB1434251.1"/>
    <property type="molecule type" value="Genomic_DNA"/>
</dbReference>
<evidence type="ECO:0000256" key="7">
    <source>
        <dbReference type="ARBA" id="ARBA00023018"/>
    </source>
</evidence>
<dbReference type="SMART" id="SM00324">
    <property type="entry name" value="RhoGAP"/>
    <property type="match status" value="1"/>
</dbReference>
<dbReference type="GO" id="GO:0014069">
    <property type="term" value="C:postsynaptic density"/>
    <property type="evidence" value="ECO:0007669"/>
    <property type="project" value="TreeGrafter"/>
</dbReference>
<dbReference type="GO" id="GO:0043197">
    <property type="term" value="C:dendritic spine"/>
    <property type="evidence" value="ECO:0007669"/>
    <property type="project" value="UniProtKB-SubCell"/>
</dbReference>
<dbReference type="Pfam" id="PF00620">
    <property type="entry name" value="RhoGAP"/>
    <property type="match status" value="1"/>
</dbReference>
<name>A0A9N7UPS3_PLEPL</name>
<evidence type="ECO:0000313" key="19">
    <source>
        <dbReference type="Proteomes" id="UP001153269"/>
    </source>
</evidence>
<organism evidence="18 19">
    <name type="scientific">Pleuronectes platessa</name>
    <name type="common">European plaice</name>
    <dbReference type="NCBI Taxonomy" id="8262"/>
    <lineage>
        <taxon>Eukaryota</taxon>
        <taxon>Metazoa</taxon>
        <taxon>Chordata</taxon>
        <taxon>Craniata</taxon>
        <taxon>Vertebrata</taxon>
        <taxon>Euteleostomi</taxon>
        <taxon>Actinopterygii</taxon>
        <taxon>Neopterygii</taxon>
        <taxon>Teleostei</taxon>
        <taxon>Neoteleostei</taxon>
        <taxon>Acanthomorphata</taxon>
        <taxon>Carangaria</taxon>
        <taxon>Pleuronectiformes</taxon>
        <taxon>Pleuronectoidei</taxon>
        <taxon>Pleuronectidae</taxon>
        <taxon>Pleuronectes</taxon>
    </lineage>
</organism>
<dbReference type="PANTHER" id="PTHR14130">
    <property type="entry name" value="3BP-1 RELATED RHOGAP"/>
    <property type="match status" value="1"/>
</dbReference>
<feature type="compositionally biased region" description="Pro residues" evidence="15">
    <location>
        <begin position="644"/>
        <end position="654"/>
    </location>
</feature>
<feature type="region of interest" description="Disordered" evidence="15">
    <location>
        <begin position="628"/>
        <end position="771"/>
    </location>
</feature>
<dbReference type="PROSITE" id="PS50238">
    <property type="entry name" value="RHOGAP"/>
    <property type="match status" value="1"/>
</dbReference>
<evidence type="ECO:0000256" key="4">
    <source>
        <dbReference type="ARBA" id="ARBA00022468"/>
    </source>
</evidence>
<dbReference type="FunFam" id="1.10.555.10:FF:000001">
    <property type="entry name" value="Rho GTPase activating protein 44"/>
    <property type="match status" value="1"/>
</dbReference>
<feature type="region of interest" description="Disordered" evidence="15">
    <location>
        <begin position="927"/>
        <end position="1017"/>
    </location>
</feature>
<dbReference type="GO" id="GO:0061001">
    <property type="term" value="P:regulation of dendritic spine morphogenesis"/>
    <property type="evidence" value="ECO:0007669"/>
    <property type="project" value="TreeGrafter"/>
</dbReference>
<dbReference type="GO" id="GO:0005096">
    <property type="term" value="F:GTPase activator activity"/>
    <property type="evidence" value="ECO:0007669"/>
    <property type="project" value="UniProtKB-KW"/>
</dbReference>
<feature type="region of interest" description="Disordered" evidence="15">
    <location>
        <begin position="17"/>
        <end position="48"/>
    </location>
</feature>
<protein>
    <recommendedName>
        <fullName evidence="12">Rho GTPase-activating protein 44</fullName>
    </recommendedName>
    <alternativeName>
        <fullName evidence="13">Rho-type GTPase-activating protein RICH2</fullName>
    </alternativeName>
    <alternativeName>
        <fullName evidence="14">RhoGAP interacting with CIP4 homologs protein 2</fullName>
    </alternativeName>
</protein>
<dbReference type="InterPro" id="IPR027267">
    <property type="entry name" value="AH/BAR_dom_sf"/>
</dbReference>
<dbReference type="PANTHER" id="PTHR14130:SF13">
    <property type="entry name" value="RHO GTPASE-ACTIVATING PROTEIN 44"/>
    <property type="match status" value="1"/>
</dbReference>
<evidence type="ECO:0000256" key="3">
    <source>
        <dbReference type="ARBA" id="ARBA00004552"/>
    </source>
</evidence>
<feature type="compositionally biased region" description="Low complexity" evidence="15">
    <location>
        <begin position="709"/>
        <end position="724"/>
    </location>
</feature>
<evidence type="ECO:0000256" key="1">
    <source>
        <dbReference type="ARBA" id="ARBA00004172"/>
    </source>
</evidence>
<dbReference type="GO" id="GO:0031256">
    <property type="term" value="C:leading edge membrane"/>
    <property type="evidence" value="ECO:0007669"/>
    <property type="project" value="TreeGrafter"/>
</dbReference>
<evidence type="ECO:0000259" key="17">
    <source>
        <dbReference type="PROSITE" id="PS51021"/>
    </source>
</evidence>
<keyword evidence="8" id="KW-0966">Cell projection</keyword>
<dbReference type="InterPro" id="IPR004148">
    <property type="entry name" value="BAR_dom"/>
</dbReference>
<feature type="compositionally biased region" description="Pro residues" evidence="15">
    <location>
        <begin position="959"/>
        <end position="968"/>
    </location>
</feature>
<evidence type="ECO:0000313" key="18">
    <source>
        <dbReference type="EMBL" id="CAB1434251.1"/>
    </source>
</evidence>
<dbReference type="AlphaFoldDB" id="A0A9N7UPS3"/>
<evidence type="ECO:0000256" key="15">
    <source>
        <dbReference type="SAM" id="MobiDB-lite"/>
    </source>
</evidence>
<evidence type="ECO:0000256" key="9">
    <source>
        <dbReference type="ARBA" id="ARBA00034106"/>
    </source>
</evidence>
<keyword evidence="19" id="KW-1185">Reference proteome</keyword>
<feature type="compositionally biased region" description="Low complexity" evidence="15">
    <location>
        <begin position="675"/>
        <end position="686"/>
    </location>
</feature>
<dbReference type="InterPro" id="IPR000198">
    <property type="entry name" value="RhoGAP_dom"/>
</dbReference>
<evidence type="ECO:0000256" key="14">
    <source>
        <dbReference type="ARBA" id="ARBA00076927"/>
    </source>
</evidence>
<dbReference type="InterPro" id="IPR047165">
    <property type="entry name" value="RHG17/44/SH3BP1-like"/>
</dbReference>
<comment type="caution">
    <text evidence="18">The sequence shown here is derived from an EMBL/GenBank/DDBJ whole genome shotgun (WGS) entry which is preliminary data.</text>
</comment>
<evidence type="ECO:0000256" key="5">
    <source>
        <dbReference type="ARBA" id="ARBA00022553"/>
    </source>
</evidence>
<gene>
    <name evidence="18" type="ORF">PLEPLA_LOCUS22311</name>
</gene>
<reference evidence="18" key="1">
    <citation type="submission" date="2020-03" db="EMBL/GenBank/DDBJ databases">
        <authorList>
            <person name="Weist P."/>
        </authorList>
    </citation>
    <scope>NUCLEOTIDE SEQUENCE</scope>
</reference>
<comment type="subcellular location">
    <subcellularLocation>
        <location evidence="2">Cell projection</location>
        <location evidence="2">Dendrite</location>
    </subcellularLocation>
    <subcellularLocation>
        <location evidence="3">Cell projection</location>
        <location evidence="3">Dendritic spine</location>
    </subcellularLocation>
    <subcellularLocation>
        <location evidence="9">Presynapse</location>
    </subcellularLocation>
    <subcellularLocation>
        <location evidence="1">Recycling endosome</location>
    </subcellularLocation>
</comment>
<dbReference type="GO" id="GO:0048786">
    <property type="term" value="C:presynaptic active zone"/>
    <property type="evidence" value="ECO:0007669"/>
    <property type="project" value="TreeGrafter"/>
</dbReference>
<dbReference type="SUPFAM" id="SSF103657">
    <property type="entry name" value="BAR/IMD domain-like"/>
    <property type="match status" value="1"/>
</dbReference>
<evidence type="ECO:0000256" key="13">
    <source>
        <dbReference type="ARBA" id="ARBA00074989"/>
    </source>
</evidence>
<sequence>MFCLIVFKVRPVEKESRWEMRQSERTRSSGLILQAPLPPSLPPSSSSSSSHSTFPLFSASLLWLCCGRRTGGFPPVGGGDVEEKAEDQRDPGVTQEQLGAWKDKHSSYTIDSSRLCLIYSVAEKTEVLSDDLLQVEKRLELVKQVSHSTHKKLTACLQGQQGVDLEKKSVRSPSKKLPLTTLAQCLVEGAAVLGDETLLGKMLKLCGETQESLAQELIMFEATIERDVVEPLYDLAEVEIPNIQKQRKHLAKLVLDMDSARTRYYQSTKSSGLSSNLQPTGGKADHHREEMEEAANRMEICRDQLSADMYSFVAKEIDYASYFQTLIEVQAEYHRKSLELLQSVLPQIKAHQETWVEKPCFGKPLEQHLALSGRDIAFPIEACVTMLLECGMQEEGLFRIAPSASKLKKLKASLDCGVLDVQEYSADPHAIAGALKSYLRELPEPLMTFELYNDWIQASIIQDQDTRLQALLSACEKLPPANNNNFKYLIKFLYKLTEYQDDNKMTPGNIAIVLGPNLLWTHNDGNITEMMTTVSLQIVGIIEPVIQHADWFYPGEIEFNVTGNYGSPVHTNHNANYSLMPSPDLDQMERRQNEQSRRPLSVATDNMMLEFYKKDGMGVRVMDTSWVSRRGSSSARKSASTPPGVLPPHPPTDPLSPEHHGELCVSPAPTPPPTSSDRASSDDASSNWSESCYALPSPEEERPPPPYPSSSSSSSSSCSSFSLPHQHFYARAPPGMRPVAPSPESLDVNSNPKPSSLHLLPKQASPCDAPHASLSETNGSALYIKPPLVLTRHDLFLGSPKPPSTPLSAPPPWAACACSRERGAQLTSTLKNKELSPVIGQKGFQGTVTPGGQSQHSEHSPHSLRRAKKLAPIPPKVPYCQSGAMSDQSTGQPSPVSLSPTPPSTPSPYGFSYPQGYATIGSPCQVQMASTPSLSSPPSLAGTLTKARPTPKPPRQRPSLPPPQPPSTPGSSPQPLDTSPGLLDGLSPGESMSTDQGGRLYYPSHCPPHPPHTPTPLHNVVPHRPLLFSQCPLPVHVVHHTCFTVTSFSPELHQVLINLRFYTSVTSLSESDSLCNLDIPVIDMELDGIFDLPHISPFRNSVALLGLTKARAESEEESESTVL</sequence>
<proteinExistence type="predicted"/>
<keyword evidence="7" id="KW-0770">Synapse</keyword>
<dbReference type="FunFam" id="1.20.1270.60:FF:000018">
    <property type="entry name" value="Rho GTPase activating protein 44"/>
    <property type="match status" value="1"/>
</dbReference>
<dbReference type="CDD" id="cd07619">
    <property type="entry name" value="BAR_Rich2"/>
    <property type="match status" value="1"/>
</dbReference>
<dbReference type="Pfam" id="PF03114">
    <property type="entry name" value="BAR"/>
    <property type="match status" value="1"/>
</dbReference>
<keyword evidence="6" id="KW-0967">Endosome</keyword>
<evidence type="ECO:0000256" key="2">
    <source>
        <dbReference type="ARBA" id="ARBA00004279"/>
    </source>
</evidence>
<feature type="domain" description="Rho-GAP" evidence="16">
    <location>
        <begin position="363"/>
        <end position="553"/>
    </location>
</feature>
<dbReference type="SMART" id="SM00721">
    <property type="entry name" value="BAR"/>
    <property type="match status" value="1"/>
</dbReference>
<keyword evidence="4" id="KW-0343">GTPase activation</keyword>
<dbReference type="GO" id="GO:0035021">
    <property type="term" value="P:negative regulation of Rac protein signal transduction"/>
    <property type="evidence" value="ECO:0007669"/>
    <property type="project" value="TreeGrafter"/>
</dbReference>
<feature type="compositionally biased region" description="Low complexity" evidence="15">
    <location>
        <begin position="929"/>
        <end position="948"/>
    </location>
</feature>
<dbReference type="InterPro" id="IPR008936">
    <property type="entry name" value="Rho_GTPase_activation_prot"/>
</dbReference>
<accession>A0A9N7UPS3</accession>
<dbReference type="GO" id="GO:0032956">
    <property type="term" value="P:regulation of actin cytoskeleton organization"/>
    <property type="evidence" value="ECO:0007669"/>
    <property type="project" value="TreeGrafter"/>
</dbReference>
<comment type="function">
    <text evidence="10">GTPase-activating protein (GAP) that stimulates the GTPase activity of Rho-type GTPases. Thereby, controls Rho-type GTPases cycling between their active GTP-bound and inactive GDP-bound states. Acts as a GAP at least for CDC42 and RAC1. In neurons, is involved in dendritic spine formation and synaptic plasticity in a specific RAC1-GAP activity. Limits the initiation of exploratory dendritic filopodia. Recruited to actin-patches that seed filopodia, binds specifically to plasma membrane sections that are deformed inward by acto-myosin mediated contractile forces. Acts through GAP activity on RAC1 to reduce actin polymerization necessary for filopodia formation. In association with SHANK3, promotes GRIA1 exocytosis from recycling endosomes and spine morphological changes associated to long-term potentiation.</text>
</comment>
<evidence type="ECO:0000256" key="6">
    <source>
        <dbReference type="ARBA" id="ARBA00022753"/>
    </source>
</evidence>
<feature type="region of interest" description="Disordered" evidence="15">
    <location>
        <begin position="841"/>
        <end position="912"/>
    </location>
</feature>
<feature type="compositionally biased region" description="Polar residues" evidence="15">
    <location>
        <begin position="883"/>
        <end position="892"/>
    </location>
</feature>
<dbReference type="SUPFAM" id="SSF48350">
    <property type="entry name" value="GTPase activation domain, GAP"/>
    <property type="match status" value="1"/>
</dbReference>
<dbReference type="Gene3D" id="1.10.555.10">
    <property type="entry name" value="Rho GTPase activation protein"/>
    <property type="match status" value="1"/>
</dbReference>
<feature type="domain" description="BAR" evidence="17">
    <location>
        <begin position="117"/>
        <end position="357"/>
    </location>
</feature>
<dbReference type="GO" id="GO:0055037">
    <property type="term" value="C:recycling endosome"/>
    <property type="evidence" value="ECO:0007669"/>
    <property type="project" value="UniProtKB-SubCell"/>
</dbReference>
<feature type="compositionally biased region" description="Pro residues" evidence="15">
    <location>
        <begin position="1005"/>
        <end position="1014"/>
    </location>
</feature>
<evidence type="ECO:0000256" key="12">
    <source>
        <dbReference type="ARBA" id="ARBA00070278"/>
    </source>
</evidence>
<evidence type="ECO:0000256" key="10">
    <source>
        <dbReference type="ARBA" id="ARBA00059236"/>
    </source>
</evidence>
<dbReference type="GO" id="GO:0007165">
    <property type="term" value="P:signal transduction"/>
    <property type="evidence" value="ECO:0007669"/>
    <property type="project" value="InterPro"/>
</dbReference>
<dbReference type="PROSITE" id="PS51021">
    <property type="entry name" value="BAR"/>
    <property type="match status" value="1"/>
</dbReference>
<feature type="region of interest" description="Disordered" evidence="15">
    <location>
        <begin position="583"/>
        <end position="602"/>
    </location>
</feature>
<feature type="compositionally biased region" description="Basic and acidic residues" evidence="15">
    <location>
        <begin position="17"/>
        <end position="27"/>
    </location>
</feature>
<evidence type="ECO:0000256" key="8">
    <source>
        <dbReference type="ARBA" id="ARBA00023273"/>
    </source>
</evidence>
<dbReference type="Gene3D" id="1.20.1270.60">
    <property type="entry name" value="Arfaptin homology (AH) domain/BAR domain"/>
    <property type="match status" value="1"/>
</dbReference>
<feature type="compositionally biased region" description="Polar residues" evidence="15">
    <location>
        <begin position="844"/>
        <end position="855"/>
    </location>
</feature>
<evidence type="ECO:0000259" key="16">
    <source>
        <dbReference type="PROSITE" id="PS50238"/>
    </source>
</evidence>
<evidence type="ECO:0000256" key="11">
    <source>
        <dbReference type="ARBA" id="ARBA00063387"/>
    </source>
</evidence>
<dbReference type="GO" id="GO:0098887">
    <property type="term" value="P:neurotransmitter receptor transport, endosome to postsynaptic membrane"/>
    <property type="evidence" value="ECO:0007669"/>
    <property type="project" value="TreeGrafter"/>
</dbReference>